<feature type="coiled-coil region" evidence="1">
    <location>
        <begin position="7"/>
        <end position="34"/>
    </location>
</feature>
<evidence type="ECO:0000313" key="2">
    <source>
        <dbReference type="EMBL" id="NMO78216.1"/>
    </source>
</evidence>
<comment type="caution">
    <text evidence="2">The sequence shown here is derived from an EMBL/GenBank/DDBJ whole genome shotgun (WGS) entry which is preliminary data.</text>
</comment>
<organism evidence="2 3">
    <name type="scientific">Niallia alba</name>
    <dbReference type="NCBI Taxonomy" id="2729105"/>
    <lineage>
        <taxon>Bacteria</taxon>
        <taxon>Bacillati</taxon>
        <taxon>Bacillota</taxon>
        <taxon>Bacilli</taxon>
        <taxon>Bacillales</taxon>
        <taxon>Bacillaceae</taxon>
        <taxon>Niallia</taxon>
    </lineage>
</organism>
<gene>
    <name evidence="2" type="ORF">HHU08_14615</name>
</gene>
<proteinExistence type="predicted"/>
<protein>
    <submittedName>
        <fullName evidence="2">Uncharacterized protein</fullName>
    </submittedName>
</protein>
<evidence type="ECO:0000313" key="3">
    <source>
        <dbReference type="Proteomes" id="UP000588491"/>
    </source>
</evidence>
<sequence length="84" mass="9567">MEKNYTKEKLLIMLEEIQEELEILDATLLNARNQKTQLVKKHMTSLNNIEKGMAAMEKKIAASQSGLPSNVPPRQMPLYLNLAK</sequence>
<evidence type="ECO:0000256" key="1">
    <source>
        <dbReference type="SAM" id="Coils"/>
    </source>
</evidence>
<accession>A0A7Y0K9B0</accession>
<dbReference type="RefSeq" id="WP_169188762.1">
    <property type="nucleotide sequence ID" value="NZ_JABBPK010000001.1"/>
</dbReference>
<keyword evidence="3" id="KW-1185">Reference proteome</keyword>
<dbReference type="EMBL" id="JABBPK010000001">
    <property type="protein sequence ID" value="NMO78216.1"/>
    <property type="molecule type" value="Genomic_DNA"/>
</dbReference>
<keyword evidence="1" id="KW-0175">Coiled coil</keyword>
<dbReference type="Proteomes" id="UP000588491">
    <property type="component" value="Unassembled WGS sequence"/>
</dbReference>
<name>A0A7Y0K9B0_9BACI</name>
<dbReference type="AlphaFoldDB" id="A0A7Y0K9B0"/>
<reference evidence="2 3" key="1">
    <citation type="submission" date="2020-04" db="EMBL/GenBank/DDBJ databases">
        <title>Bacillus sp. UniB3 isolated from commercial digestive syrup.</title>
        <authorList>
            <person name="Thorat V."/>
            <person name="Kirdat K."/>
            <person name="Tiwarekar B."/>
            <person name="Yadav A."/>
        </authorList>
    </citation>
    <scope>NUCLEOTIDE SEQUENCE [LARGE SCALE GENOMIC DNA]</scope>
    <source>
        <strain evidence="2 3">UniB3</strain>
    </source>
</reference>